<dbReference type="InterPro" id="IPR006513">
    <property type="entry name" value="YtfJ_HI0045"/>
</dbReference>
<dbReference type="Pfam" id="PF09695">
    <property type="entry name" value="YtfJ_HI0045"/>
    <property type="match status" value="1"/>
</dbReference>
<keyword evidence="3" id="KW-1185">Reference proteome</keyword>
<keyword evidence="1" id="KW-0732">Signal</keyword>
<organism evidence="2 3">
    <name type="scientific">Sinobacterium caligoides</name>
    <dbReference type="NCBI Taxonomy" id="933926"/>
    <lineage>
        <taxon>Bacteria</taxon>
        <taxon>Pseudomonadati</taxon>
        <taxon>Pseudomonadota</taxon>
        <taxon>Gammaproteobacteria</taxon>
        <taxon>Cellvibrionales</taxon>
        <taxon>Spongiibacteraceae</taxon>
        <taxon>Sinobacterium</taxon>
    </lineage>
</organism>
<dbReference type="RefSeq" id="WP_123710773.1">
    <property type="nucleotide sequence ID" value="NZ_RKHR01000003.1"/>
</dbReference>
<dbReference type="EMBL" id="RKHR01000003">
    <property type="protein sequence ID" value="ROS04803.1"/>
    <property type="molecule type" value="Genomic_DNA"/>
</dbReference>
<name>A0A3N2DY84_9GAMM</name>
<dbReference type="OrthoDB" id="5689995at2"/>
<dbReference type="AlphaFoldDB" id="A0A3N2DY84"/>
<feature type="signal peptide" evidence="1">
    <location>
        <begin position="1"/>
        <end position="20"/>
    </location>
</feature>
<reference evidence="2 3" key="1">
    <citation type="submission" date="2018-11" db="EMBL/GenBank/DDBJ databases">
        <title>Genomic Encyclopedia of Type Strains, Phase IV (KMG-IV): sequencing the most valuable type-strain genomes for metagenomic binning, comparative biology and taxonomic classification.</title>
        <authorList>
            <person name="Goeker M."/>
        </authorList>
    </citation>
    <scope>NUCLEOTIDE SEQUENCE [LARGE SCALE GENOMIC DNA]</scope>
    <source>
        <strain evidence="2 3">DSM 100316</strain>
    </source>
</reference>
<dbReference type="Proteomes" id="UP000275394">
    <property type="component" value="Unassembled WGS sequence"/>
</dbReference>
<evidence type="ECO:0000256" key="1">
    <source>
        <dbReference type="SAM" id="SignalP"/>
    </source>
</evidence>
<sequence length="183" mass="20173">MIKKIILNLTLASLSFSSLALEVNQPLPNTEIANKGEITLDGDNTQYAGWKSTALDNGKVNVVMYLAGRMASDKMIRPFTDALELEAIPLDVLHSTTIINLDDTLWGTSGFVMSEVKSNKKKHPEVTFILDGNGKTRQHWQLDEKSAAIIILDKKGQIAYLKQGAFDEAEASIAIKKLKDTLK</sequence>
<gene>
    <name evidence="2" type="ORF">EDC56_0316</name>
</gene>
<feature type="chain" id="PRO_5018043320" description="YtfJ family protein" evidence="1">
    <location>
        <begin position="21"/>
        <end position="183"/>
    </location>
</feature>
<evidence type="ECO:0008006" key="4">
    <source>
        <dbReference type="Google" id="ProtNLM"/>
    </source>
</evidence>
<evidence type="ECO:0000313" key="3">
    <source>
        <dbReference type="Proteomes" id="UP000275394"/>
    </source>
</evidence>
<protein>
    <recommendedName>
        <fullName evidence="4">YtfJ family protein</fullName>
    </recommendedName>
</protein>
<comment type="caution">
    <text evidence="2">The sequence shown here is derived from an EMBL/GenBank/DDBJ whole genome shotgun (WGS) entry which is preliminary data.</text>
</comment>
<accession>A0A3N2DY84</accession>
<evidence type="ECO:0000313" key="2">
    <source>
        <dbReference type="EMBL" id="ROS04803.1"/>
    </source>
</evidence>
<dbReference type="NCBIfam" id="TIGR01626">
    <property type="entry name" value="ytfJ_HI0045"/>
    <property type="match status" value="1"/>
</dbReference>
<proteinExistence type="predicted"/>